<feature type="region of interest" description="Disordered" evidence="9">
    <location>
        <begin position="3175"/>
        <end position="3196"/>
    </location>
</feature>
<dbReference type="FunFam" id="2.60.220.30:FF:000009">
    <property type="entry name" value="Ankyrin 2, isoform G"/>
    <property type="match status" value="1"/>
</dbReference>
<dbReference type="PANTHER" id="PTHR24123:SF141">
    <property type="entry name" value="ANKYRIN 2, ISOFORM U"/>
    <property type="match status" value="1"/>
</dbReference>
<feature type="compositionally biased region" description="Polar residues" evidence="9">
    <location>
        <begin position="1938"/>
        <end position="1948"/>
    </location>
</feature>
<feature type="region of interest" description="Disordered" evidence="9">
    <location>
        <begin position="2910"/>
        <end position="2953"/>
    </location>
</feature>
<keyword evidence="12" id="KW-1185">Reference proteome</keyword>
<feature type="repeat" description="ANK" evidence="7">
    <location>
        <begin position="441"/>
        <end position="473"/>
    </location>
</feature>
<feature type="compositionally biased region" description="Basic and acidic residues" evidence="9">
    <location>
        <begin position="3180"/>
        <end position="3190"/>
    </location>
</feature>
<feature type="repeat" description="ANK" evidence="7">
    <location>
        <begin position="738"/>
        <end position="770"/>
    </location>
</feature>
<dbReference type="InterPro" id="IPR036770">
    <property type="entry name" value="Ankyrin_rpt-contain_sf"/>
</dbReference>
<feature type="compositionally biased region" description="Basic and acidic residues" evidence="9">
    <location>
        <begin position="2171"/>
        <end position="2199"/>
    </location>
</feature>
<dbReference type="FunFam" id="1.25.40.20:FF:000095">
    <property type="entry name" value="Ankyrin 2, isoform J"/>
    <property type="match status" value="1"/>
</dbReference>
<feature type="compositionally biased region" description="Basic and acidic residues" evidence="9">
    <location>
        <begin position="3478"/>
        <end position="3496"/>
    </location>
</feature>
<evidence type="ECO:0000256" key="1">
    <source>
        <dbReference type="ARBA" id="ARBA00004370"/>
    </source>
</evidence>
<feature type="region of interest" description="Disordered" evidence="9">
    <location>
        <begin position="3331"/>
        <end position="3363"/>
    </location>
</feature>
<proteinExistence type="predicted"/>
<evidence type="ECO:0000313" key="12">
    <source>
        <dbReference type="Proteomes" id="UP000639338"/>
    </source>
</evidence>
<dbReference type="OrthoDB" id="20872at2759"/>
<dbReference type="Proteomes" id="UP000639338">
    <property type="component" value="Unassembled WGS sequence"/>
</dbReference>
<feature type="region of interest" description="Disordered" evidence="9">
    <location>
        <begin position="3710"/>
        <end position="3731"/>
    </location>
</feature>
<feature type="repeat" description="ANK" evidence="7">
    <location>
        <begin position="82"/>
        <end position="114"/>
    </location>
</feature>
<feature type="repeat" description="ANK" evidence="7">
    <location>
        <begin position="474"/>
        <end position="506"/>
    </location>
</feature>
<feature type="compositionally biased region" description="Basic and acidic residues" evidence="9">
    <location>
        <begin position="2213"/>
        <end position="2241"/>
    </location>
</feature>
<feature type="region of interest" description="Disordered" evidence="9">
    <location>
        <begin position="3638"/>
        <end position="3664"/>
    </location>
</feature>
<dbReference type="Pfam" id="PF12796">
    <property type="entry name" value="Ank_2"/>
    <property type="match status" value="7"/>
</dbReference>
<dbReference type="GO" id="GO:0005737">
    <property type="term" value="C:cytoplasm"/>
    <property type="evidence" value="ECO:0007669"/>
    <property type="project" value="UniProtKB-SubCell"/>
</dbReference>
<dbReference type="PROSITE" id="PS50088">
    <property type="entry name" value="ANK_REPEAT"/>
    <property type="match status" value="21"/>
</dbReference>
<feature type="compositionally biased region" description="Basic and acidic residues" evidence="9">
    <location>
        <begin position="2778"/>
        <end position="2788"/>
    </location>
</feature>
<feature type="region of interest" description="Disordered" evidence="9">
    <location>
        <begin position="2046"/>
        <end position="2583"/>
    </location>
</feature>
<dbReference type="FunFam" id="1.25.40.20:FF:000003">
    <property type="entry name" value="Ankyrin, isoform B"/>
    <property type="match status" value="1"/>
</dbReference>
<feature type="repeat" description="ANK" evidence="7">
    <location>
        <begin position="375"/>
        <end position="407"/>
    </location>
</feature>
<feature type="repeat" description="ANK" evidence="7">
    <location>
        <begin position="276"/>
        <end position="308"/>
    </location>
</feature>
<gene>
    <name evidence="11" type="ORF">HCN44_003850</name>
</gene>
<keyword evidence="8" id="KW-0175">Coiled coil</keyword>
<dbReference type="FunFam" id="1.25.40.20:FF:000001">
    <property type="entry name" value="Ankyrin-2 isoform 2"/>
    <property type="match status" value="1"/>
</dbReference>
<feature type="repeat" description="ANK" evidence="7">
    <location>
        <begin position="672"/>
        <end position="704"/>
    </location>
</feature>
<dbReference type="Gene3D" id="1.25.40.20">
    <property type="entry name" value="Ankyrin repeat-containing domain"/>
    <property type="match status" value="3"/>
</dbReference>
<feature type="compositionally biased region" description="Basic and acidic residues" evidence="9">
    <location>
        <begin position="2129"/>
        <end position="2157"/>
    </location>
</feature>
<organism evidence="11 12">
    <name type="scientific">Aphidius gifuensis</name>
    <name type="common">Parasitoid wasp</name>
    <dbReference type="NCBI Taxonomy" id="684658"/>
    <lineage>
        <taxon>Eukaryota</taxon>
        <taxon>Metazoa</taxon>
        <taxon>Ecdysozoa</taxon>
        <taxon>Arthropoda</taxon>
        <taxon>Hexapoda</taxon>
        <taxon>Insecta</taxon>
        <taxon>Pterygota</taxon>
        <taxon>Neoptera</taxon>
        <taxon>Endopterygota</taxon>
        <taxon>Hymenoptera</taxon>
        <taxon>Apocrita</taxon>
        <taxon>Ichneumonoidea</taxon>
        <taxon>Braconidae</taxon>
        <taxon>Aphidiinae</taxon>
        <taxon>Aphidius</taxon>
    </lineage>
</organism>
<dbReference type="SUPFAM" id="SSF48403">
    <property type="entry name" value="Ankyrin repeat"/>
    <property type="match status" value="3"/>
</dbReference>
<dbReference type="InterPro" id="IPR051165">
    <property type="entry name" value="Multifunctional_ANK_Repeat"/>
</dbReference>
<evidence type="ECO:0000256" key="5">
    <source>
        <dbReference type="ARBA" id="ARBA00023043"/>
    </source>
</evidence>
<evidence type="ECO:0000256" key="7">
    <source>
        <dbReference type="PROSITE-ProRule" id="PRU00023"/>
    </source>
</evidence>
<feature type="region of interest" description="Disordered" evidence="9">
    <location>
        <begin position="2701"/>
        <end position="2727"/>
    </location>
</feature>
<feature type="compositionally biased region" description="Basic and acidic residues" evidence="9">
    <location>
        <begin position="2086"/>
        <end position="2117"/>
    </location>
</feature>
<evidence type="ECO:0000313" key="11">
    <source>
        <dbReference type="EMBL" id="KAF7994378.1"/>
    </source>
</evidence>
<dbReference type="Gene3D" id="2.60.40.2660">
    <property type="match status" value="1"/>
</dbReference>
<feature type="repeat" description="ANK" evidence="7">
    <location>
        <begin position="507"/>
        <end position="539"/>
    </location>
</feature>
<evidence type="ECO:0000256" key="8">
    <source>
        <dbReference type="SAM" id="Coils"/>
    </source>
</evidence>
<feature type="region of interest" description="Disordered" evidence="9">
    <location>
        <begin position="3954"/>
        <end position="3974"/>
    </location>
</feature>
<keyword evidence="5 7" id="KW-0040">ANK repeat</keyword>
<feature type="region of interest" description="Disordered" evidence="9">
    <location>
        <begin position="3463"/>
        <end position="3614"/>
    </location>
</feature>
<reference evidence="11 12" key="1">
    <citation type="submission" date="2020-08" db="EMBL/GenBank/DDBJ databases">
        <title>Aphidius gifuensis genome sequencing and assembly.</title>
        <authorList>
            <person name="Du Z."/>
        </authorList>
    </citation>
    <scope>NUCLEOTIDE SEQUENCE [LARGE SCALE GENOMIC DNA]</scope>
    <source>
        <strain evidence="11">YNYX2018</strain>
        <tissue evidence="11">Adults</tissue>
    </source>
</reference>
<evidence type="ECO:0000259" key="10">
    <source>
        <dbReference type="PROSITE" id="PS51145"/>
    </source>
</evidence>
<evidence type="ECO:0000256" key="4">
    <source>
        <dbReference type="ARBA" id="ARBA00022737"/>
    </source>
</evidence>
<dbReference type="InterPro" id="IPR040745">
    <property type="entry name" value="Ankyrin_UPA"/>
</dbReference>
<dbReference type="SMART" id="SM00218">
    <property type="entry name" value="ZU5"/>
    <property type="match status" value="1"/>
</dbReference>
<comment type="caution">
    <text evidence="11">The sequence shown here is derived from an EMBL/GenBank/DDBJ whole genome shotgun (WGS) entry which is preliminary data.</text>
</comment>
<feature type="repeat" description="ANK" evidence="7">
    <location>
        <begin position="540"/>
        <end position="572"/>
    </location>
</feature>
<accession>A0A834XVT9</accession>
<dbReference type="PROSITE" id="PS50297">
    <property type="entry name" value="ANK_REP_REGION"/>
    <property type="match status" value="20"/>
</dbReference>
<feature type="repeat" description="ANK" evidence="7">
    <location>
        <begin position="309"/>
        <end position="341"/>
    </location>
</feature>
<feature type="region of interest" description="Disordered" evidence="9">
    <location>
        <begin position="3743"/>
        <end position="3765"/>
    </location>
</feature>
<evidence type="ECO:0000256" key="6">
    <source>
        <dbReference type="ARBA" id="ARBA00023136"/>
    </source>
</evidence>
<keyword evidence="6" id="KW-0472">Membrane</keyword>
<dbReference type="SMART" id="SM00248">
    <property type="entry name" value="ANK"/>
    <property type="match status" value="23"/>
</dbReference>
<feature type="region of interest" description="Disordered" evidence="9">
    <location>
        <begin position="1821"/>
        <end position="1848"/>
    </location>
</feature>
<feature type="region of interest" description="Disordered" evidence="9">
    <location>
        <begin position="2997"/>
        <end position="3023"/>
    </location>
</feature>
<feature type="region of interest" description="Disordered" evidence="9">
    <location>
        <begin position="2775"/>
        <end position="2810"/>
    </location>
</feature>
<feature type="repeat" description="ANK" evidence="7">
    <location>
        <begin position="342"/>
        <end position="374"/>
    </location>
</feature>
<dbReference type="FunFam" id="2.60.220.30:FF:000001">
    <property type="entry name" value="Ankyrin-3 isoform 2"/>
    <property type="match status" value="1"/>
</dbReference>
<feature type="compositionally biased region" description="Basic and acidic residues" evidence="9">
    <location>
        <begin position="2256"/>
        <end position="2284"/>
    </location>
</feature>
<feature type="compositionally biased region" description="Polar residues" evidence="9">
    <location>
        <begin position="2794"/>
        <end position="2806"/>
    </location>
</feature>
<sequence>MTTNDKYPPIITLESDDTTAFLRAARSGNLEKVVEYLDKSLDINTANSNGLNALHLASKDGHVEIVTELLKRGAKVDAATKKGNTALHIASLAGQSEIVNILIQYGAAVNIQSQNGFTPLYMAAQENHDQVVKLLLSNGANQTLATEDGFTPLAVAMQQGHDKVVSVLLENDSKGKVRLPALHIAAKKDDCKAADLLLQNDHKPDVTSKSGFTPLHIAAHYGNEEIGRLLIKKGADVNYLAKHNISPLHVAAKWGKNNMVKLLLENSSMIDAKTRDGLTPLHCAARSGHEEVVSTLLEQSAPISARTKNGLAPLHMASQGDHVEAARVLLYHRAPVDEVTIDYLTSLHVAAHCGHVRVAKLLLDRKADPNARALNGFTPLHIACKKNRIKVVELLLKHGASIESTTESGLTPLHVASFMGCMNIVIFLLQHEANPDVPTVRGETPLHLAARANQTDIIRILLRNGAKVDARAREEQTPLHIASRLGNVDIVMLLLQHGAAVDTTTKDMYTALHIAAKEGQEEVAAILVENKASVTATTKNGFTPLHIAAKYGNMNVAKILLQKDSKLDAQGKNNITPLHLACHYDHPEVATMILEKGASPHLSSQNGHTPLHIAARKNQMEIASTLLEHGANPNTESKAGFTPLQLSAQKGHYDMTNLLIEHGANANHKSKSGLTALHMCAQEDFIRVASVLVKNNANVESETETGYRPIHVAAHFGNLSMIKFLLKHNAQIDVGTSHNYTPLHQAAQQGHAHIATALLEGNAKHNARTNDGLTALNIAQKLGYISVMEVLKGLKYDEQTPDNKYWEEKYKVIAPESIQESSFMSDSDDEGGSDALINEQPYRYLTADLMKSLRDDSLPIDVTRDDPVHRPVTKVEIKEFTQSNNYCLAENFDSTDAINVGRLNIKSFLVSFLVDARGGAMKGCRHSGIKILIPPRRATMPIRITCRLIKSNKLTNPPVLMEGEALATRIIEMGPSGASFLGPVLIDVPHFAAIQGKDREIIILRSDNGENWKEHDNTHENDDALFNLAPDLQMNSIYLGRITRIITTEFPQYFAIITRIKQEVHVIGSDGGILISSVANHVQAVFPPGALTKKIKVGLQAHVIPAELTAKLLGNCVAVSPVITIEPRRRKFHKPITLTIPVPQAANKGMINNYAGETPTLRLLCSIAGGTSEAQWEDVTGSTPLTFLNDRVSFTTTVSARFWLMDCRNISEVPKMATELYKESLFVPFITNFIIYTKRMDILEATLRILCMTDGKETMHTLERQEEFLEIVKSRDVEALDGKDLYIEFSGNLVPVTKSGQQLKFTFKAFRQNRLSFNVKVRDPLLDPVARMMFMKDPKVAKGEAPQQPICVLNIVLPEEISSKTESDLRQKELDLNLITKMDIYKSTYMRDYGEKRDIPKPTSPHEKKIIIDILQNEQTDAESFDKKLACTLESVDASYPNDLSTQEAMSPELERQTYSEKRRFWEDITKKRDSYQLSESELSRASQITVNESDSEYLHSIVSEGEEMEAMPERSETLEDLNIPDISECTVAEKAHYFEEQIQKELSAASAKALTKITSQESFRERRKSSIDAAQLLEEYPTSNDMKTTKIDLVVENKIEKIEGTSGEKVWEQTKVTEKIEITGDGKPTMIPRKIISEEKIITQVSSDIKRPVTAPRTLKPETSGESVKQEQENAVNEKKETKVLKSEINKIDFVKDKNISADFIASESKFSQEEITSVTEIMKKENLIEEKNSNESTLPEIKINKDNFNEDKNICSKLLESESNFSQKEITSVSEIKNKELIETKITNEPKVPSMIPVKTKAEHINKFDLKKESKIPVPPVKIESSTSVEKNLPHSPKEATKIPNLSEQKAEKVICDLPKKEEKIATDSVSFPKETADLKKEPFDSMKKDSKIPLFERESSDLSNKNLIKKETKIPEPSTKAIDKSELKKEEVEIKTTSSITQDSSDNLEKKLDTSTVVLSPPATPVLKREPSDLLKKDSKIPVLKREASDLTKKESTSPKEVTKKEEVMTEIKQEISLVKKEIVEVVKKETKEAVLTNLPEFKRESSDLSKKDSKIPVLKREPSDVTKKEPLTLSSPIAKEIPGIKREPSDLSKKDSKIPVLKREPSDLIKKETTTPGSPVAKEILGLRREPSDLSKQDTKIPTLKREPSDLSKKKSTPGSPISKEIPGLKREPSDLSKQDTKIPTLKREPSDLTKKKSTPGSPISKEIPGLRREPSDLSKQDTKIPTLKREPSDLTKKKSSAPGSPISKEIPGLRREPSDLSKQDTKIPTLKREPSDLSKKKSSTPGSPIARETPGLKREPSDLSKKDSKIPIFKREPSDLTKKDSASGASSPKEMPGLRREPSDLSKQDTKIPTLKREPSDLSKKDSKIPAMKREGSDLSKKDSRIPTFKREPSDLTKKDSTKIQSPSGIQGPSLLKREPSDLTKKDSKIPSMKRETSDLSKKDSKIPTLKREPSDLSKKDSKIPSMKREGSDLSKKDSKIPVFKREPSDLSEKDLSKESKIPSRRESLTKTDKDKQAKPKIESKIPKMKFGESGPSKSLEKTGKNETSITATKITEKKSEHIETTMSEKKTQSQTITKTFTDPVEALKEFEEMERLFNAAPGVTTSKIDHEESKLLEKKEIISSEISRGDEKILKVQEKDQKLEEKKIESICKKETDDEIVEDKLSSQKISDKNQTQNISVLVSGDKQFINASASQSMNLAKDQERIQSRDDDDGIFVQETGSSTIKNKKIDMALSLEKDTPKISGQKDIDMFDLGMSLRDELKTAVIGEQSHVESTERNETKMYPSRETSSQDYSQASETLEEHQQRVFEEHEARNIAENIVQQIEEEIVKRSESSDGLNHKLLESSTEKINDKIDNEPEDYDDQLADDLTEKFENLIGGKRKESQAQVIESVEQIRLSLLGNKDLSENSNRESSSISDDLTKDEESFPSSSLVESEKQEHPVKLKIELSRDSSAVDLTKDKISPIRFEAYESTGARVLEIIEPKENARQDSIDVSSIEIDDPKHHREEDDEDDLSLSERHLRENDFGKLHESHAMNSLDKIGQDRDLTFSPSTMSDSSLAHDLRSLSPIIHSSKTLPEFVESDDAGFSSMEPDKTPEKLSHLDTKSIDKNIIPSIVSPKIKVAELEIKTDCDWTIGSEKIAINEFVEPSLAFDKELDDYHSSIIMQQSMSSSHDESATRSSEDISTIDSVKESDNYESASISTRVNIIPPPNEREIEHEMVEDKLDISCQELVATLQREYEAKTPTDEKIPVTPRKLSESDSELELVEQSLENVKKIKILPSSFDEKSSELTEMIFDSGINENIQNIIPAAVEETYEEAIKEKKEKEEKEIDTQEDLKNKLHKDNELSGKKKYSEKNQNQLKNEISLKLKKEEIKNVDLSARYAITVLDEVVKKEINEIKESLEAAKQDLIEELSENSNTIFPIKESPSEFQFKLHPETISNDLPFLYEAPSTLEHDHGQLSDSPIAKPRMIEKEQSKIQKDKFYDDKEQQEEEEEDEEEEEEMEEAQEEGYEEDEESEKSSKIIDHVPVPASRSGSDPDKDKESSSSLSVPPKPAPRRRQKPSRGVRKLNTDISEGGGSSSESSNYQSCDYDIGSGSRPSSSDIEALQSAAGLLSGTVSEYETALMSIEHSTASRPTSQDYQSAMSTLSSRESMKSLNSFSSGRLGSIDATSEHTDTLVASEAELDKDEIDENLELVLENDDDDNIPLDGSFEKSTDGLPRTMKRSSEMIFEQLSEDQDSSSMAGQFGGSTDDQSTKVTSSIIISEDDDLKTSTVDILSEGISGKIIDSSSSEIKIKPIEAQSTGDDIDASELKMTSLTTADDNETLLLTKRSVLQQASMSTSSTSGMSIETVIEREKLDRNSPDSDSFELVDKPDIIDDFVVIEEVGKEAEEFDSEGKSITIKNVPYASMKKYDKDLENLIVIKQNDDSQLLPTKLSRNNDLFDFESEESPPQVSNDEQYSQSLSDEELDHKKWMEMQFQEQRNYELEYDRGPLEDIKEEEMADFEAGSSRFGSLGSHKGSIGSSGSMKGSYGAEYDVLAGKKQFSRSIENDNISMNSLQEFENMEFAIVGDNCRKLQTCGSQDSVNNGGSLPRRYITSRSGHGDDVSVSSLKDFEGLEKACREAHIIEIRAKEEEDLLDHESPENRFRLENLTRPRIITNDSIITATSTITTTTMTTTTSVTFNPGTSGSDDYEKRIMEIDEIIRIAQANVEKYDRQDDTTEDISQIEVTDIDKIEPPFNINLPLESDSDSLIKNRDVNAMETSTDSLEVDVDDEKKNLMCRSTDSLELKTTIDFPSLSYSDSLNNVKDGQTSGGQFNSERRISSDSLDMQVVDSSGHDENIHVKSSSSTEVAVKKNGKTIYTTTTDA</sequence>
<dbReference type="GO" id="GO:0016020">
    <property type="term" value="C:membrane"/>
    <property type="evidence" value="ECO:0007669"/>
    <property type="project" value="UniProtKB-SubCell"/>
</dbReference>
<feature type="repeat" description="ANK" evidence="7">
    <location>
        <begin position="243"/>
        <end position="275"/>
    </location>
</feature>
<feature type="region of interest" description="Disordered" evidence="9">
    <location>
        <begin position="1909"/>
        <end position="1951"/>
    </location>
</feature>
<feature type="repeat" description="ANK" evidence="7">
    <location>
        <begin position="705"/>
        <end position="737"/>
    </location>
</feature>
<dbReference type="EMBL" id="JACMRX010000002">
    <property type="protein sequence ID" value="KAF7994378.1"/>
    <property type="molecule type" value="Genomic_DNA"/>
</dbReference>
<dbReference type="PRINTS" id="PR01415">
    <property type="entry name" value="ANKYRIN"/>
</dbReference>
<feature type="compositionally biased region" description="Basic and acidic residues" evidence="9">
    <location>
        <begin position="1924"/>
        <end position="1937"/>
    </location>
</feature>
<feature type="repeat" description="ANK" evidence="7">
    <location>
        <begin position="639"/>
        <end position="671"/>
    </location>
</feature>
<feature type="compositionally biased region" description="Basic and acidic residues" evidence="9">
    <location>
        <begin position="2299"/>
        <end position="2330"/>
    </location>
</feature>
<evidence type="ECO:0000256" key="3">
    <source>
        <dbReference type="ARBA" id="ARBA00022490"/>
    </source>
</evidence>
<name>A0A834XVT9_APHGI</name>
<dbReference type="PANTHER" id="PTHR24123">
    <property type="entry name" value="ANKYRIN REPEAT-CONTAINING"/>
    <property type="match status" value="1"/>
</dbReference>
<feature type="repeat" description="ANK" evidence="7">
    <location>
        <begin position="408"/>
        <end position="440"/>
    </location>
</feature>
<dbReference type="InterPro" id="IPR000906">
    <property type="entry name" value="ZU5_dom"/>
</dbReference>
<feature type="repeat" description="ANK" evidence="7">
    <location>
        <begin position="148"/>
        <end position="173"/>
    </location>
</feature>
<feature type="repeat" description="ANK" evidence="7">
    <location>
        <begin position="49"/>
        <end position="81"/>
    </location>
</feature>
<feature type="domain" description="ZU5" evidence="10">
    <location>
        <begin position="908"/>
        <end position="1059"/>
    </location>
</feature>
<dbReference type="Pfam" id="PF17809">
    <property type="entry name" value="UPA_2"/>
    <property type="match status" value="1"/>
</dbReference>
<feature type="region of interest" description="Disordered" evidence="9">
    <location>
        <begin position="1653"/>
        <end position="1681"/>
    </location>
</feature>
<dbReference type="Pfam" id="PF00023">
    <property type="entry name" value="Ank"/>
    <property type="match status" value="5"/>
</dbReference>
<feature type="compositionally biased region" description="Polar residues" evidence="9">
    <location>
        <begin position="3749"/>
        <end position="3765"/>
    </location>
</feature>
<feature type="compositionally biased region" description="Acidic residues" evidence="9">
    <location>
        <begin position="3497"/>
        <end position="3526"/>
    </location>
</feature>
<feature type="region of interest" description="Disordered" evidence="9">
    <location>
        <begin position="2838"/>
        <end position="2872"/>
    </location>
</feature>
<feature type="compositionally biased region" description="Basic and acidic residues" evidence="9">
    <location>
        <begin position="2421"/>
        <end position="2531"/>
    </location>
</feature>
<feature type="repeat" description="ANK" evidence="7">
    <location>
        <begin position="210"/>
        <end position="242"/>
    </location>
</feature>
<protein>
    <recommendedName>
        <fullName evidence="10">ZU5 domain-containing protein</fullName>
    </recommendedName>
</protein>
<feature type="repeat" description="ANK" evidence="7">
    <location>
        <begin position="115"/>
        <end position="147"/>
    </location>
</feature>
<feature type="repeat" description="ANK" evidence="7">
    <location>
        <begin position="606"/>
        <end position="638"/>
    </location>
</feature>
<keyword evidence="4" id="KW-0677">Repeat</keyword>
<feature type="domain" description="ZU5" evidence="10">
    <location>
        <begin position="1061"/>
        <end position="1200"/>
    </location>
</feature>
<evidence type="ECO:0000256" key="9">
    <source>
        <dbReference type="SAM" id="MobiDB-lite"/>
    </source>
</evidence>
<feature type="compositionally biased region" description="Basic and acidic residues" evidence="9">
    <location>
        <begin position="1669"/>
        <end position="1681"/>
    </location>
</feature>
<feature type="repeat" description="ANK" evidence="7">
    <location>
        <begin position="573"/>
        <end position="605"/>
    </location>
</feature>
<feature type="compositionally biased region" description="Basic and acidic residues" evidence="9">
    <location>
        <begin position="2560"/>
        <end position="2577"/>
    </location>
</feature>
<feature type="coiled-coil region" evidence="8">
    <location>
        <begin position="3397"/>
        <end position="3428"/>
    </location>
</feature>
<dbReference type="InterPro" id="IPR002110">
    <property type="entry name" value="Ankyrin_rpt"/>
</dbReference>
<comment type="subcellular location">
    <subcellularLocation>
        <location evidence="2">Cytoplasm</location>
    </subcellularLocation>
    <subcellularLocation>
        <location evidence="1">Membrane</location>
    </subcellularLocation>
</comment>
<keyword evidence="3" id="KW-0963">Cytoplasm</keyword>
<dbReference type="Pfam" id="PF00791">
    <property type="entry name" value="ZU5"/>
    <property type="match status" value="2"/>
</dbReference>
<feature type="compositionally biased region" description="Basic and acidic residues" evidence="9">
    <location>
        <begin position="2341"/>
        <end position="2407"/>
    </location>
</feature>
<dbReference type="PROSITE" id="PS51145">
    <property type="entry name" value="ZU5"/>
    <property type="match status" value="2"/>
</dbReference>
<evidence type="ECO:0000256" key="2">
    <source>
        <dbReference type="ARBA" id="ARBA00004496"/>
    </source>
</evidence>
<feature type="compositionally biased region" description="Basic and acidic residues" evidence="9">
    <location>
        <begin position="2942"/>
        <end position="2953"/>
    </location>
</feature>
<feature type="compositionally biased region" description="Basic and acidic residues" evidence="9">
    <location>
        <begin position="2046"/>
        <end position="2074"/>
    </location>
</feature>
<feature type="compositionally biased region" description="Basic and acidic residues" evidence="9">
    <location>
        <begin position="2838"/>
        <end position="2864"/>
    </location>
</feature>
<dbReference type="Gene3D" id="2.60.220.30">
    <property type="match status" value="2"/>
</dbReference>
<feature type="compositionally biased region" description="Polar residues" evidence="9">
    <location>
        <begin position="3960"/>
        <end position="3974"/>
    </location>
</feature>
<feature type="compositionally biased region" description="Basic and acidic residues" evidence="9">
    <location>
        <begin position="1834"/>
        <end position="1843"/>
    </location>
</feature>
<feature type="compositionally biased region" description="Basic residues" evidence="9">
    <location>
        <begin position="3564"/>
        <end position="3576"/>
    </location>
</feature>